<dbReference type="GO" id="GO:0016780">
    <property type="term" value="F:phosphotransferase activity, for other substituted phosphate groups"/>
    <property type="evidence" value="ECO:0007669"/>
    <property type="project" value="TreeGrafter"/>
</dbReference>
<dbReference type="InterPro" id="IPR017472">
    <property type="entry name" value="Undecaprenyl-P_galact_Ptfrase"/>
</dbReference>
<evidence type="ECO:0000256" key="8">
    <source>
        <dbReference type="ARBA" id="ARBA00023136"/>
    </source>
</evidence>
<evidence type="ECO:0000256" key="1">
    <source>
        <dbReference type="ARBA" id="ARBA00004141"/>
    </source>
</evidence>
<dbReference type="PANTHER" id="PTHR30576">
    <property type="entry name" value="COLANIC BIOSYNTHESIS UDP-GLUCOSE LIPID CARRIER TRANSFERASE"/>
    <property type="match status" value="1"/>
</dbReference>
<keyword evidence="4" id="KW-1003">Cell membrane</keyword>
<dbReference type="eggNOG" id="COG2148">
    <property type="taxonomic scope" value="Bacteria"/>
</dbReference>
<keyword evidence="7 9" id="KW-1133">Transmembrane helix</keyword>
<dbReference type="HOGENOM" id="CLU_024920_3_5_9"/>
<keyword evidence="8 9" id="KW-0472">Membrane</keyword>
<feature type="domain" description="Bacterial sugar transferase" evidence="10">
    <location>
        <begin position="284"/>
        <end position="475"/>
    </location>
</feature>
<evidence type="ECO:0000256" key="3">
    <source>
        <dbReference type="ARBA" id="ARBA00006464"/>
    </source>
</evidence>
<evidence type="ECO:0000256" key="7">
    <source>
        <dbReference type="ARBA" id="ARBA00022989"/>
    </source>
</evidence>
<proteinExistence type="inferred from homology"/>
<organism evidence="11">
    <name type="scientific">Phascolarctobacterium faecium</name>
    <dbReference type="NCBI Taxonomy" id="33025"/>
    <lineage>
        <taxon>Bacteria</taxon>
        <taxon>Bacillati</taxon>
        <taxon>Bacillota</taxon>
        <taxon>Negativicutes</taxon>
        <taxon>Acidaminococcales</taxon>
        <taxon>Acidaminococcaceae</taxon>
        <taxon>Phascolarctobacterium</taxon>
    </lineage>
</organism>
<evidence type="ECO:0000313" key="11">
    <source>
        <dbReference type="EMBL" id="CDB46620.1"/>
    </source>
</evidence>
<keyword evidence="5 11" id="KW-0808">Transferase</keyword>
<dbReference type="GO" id="GO:0000271">
    <property type="term" value="P:polysaccharide biosynthetic process"/>
    <property type="evidence" value="ECO:0007669"/>
    <property type="project" value="InterPro"/>
</dbReference>
<comment type="similarity">
    <text evidence="3">Belongs to the bacterial sugar transferase family.</text>
</comment>
<comment type="subcellular location">
    <subcellularLocation>
        <location evidence="2">Cell membrane</location>
    </subcellularLocation>
    <subcellularLocation>
        <location evidence="1">Membrane</location>
        <topology evidence="1">Multi-pass membrane protein</topology>
    </subcellularLocation>
</comment>
<feature type="transmembrane region" description="Helical" evidence="9">
    <location>
        <begin position="285"/>
        <end position="311"/>
    </location>
</feature>
<name>R6IBK4_9FIRM</name>
<protein>
    <submittedName>
        <fullName evidence="11">Undecaprenyl-phosphate galactose phosphotransferase WbaP/exopolysaccharide biosynthesis polyprenyl glycosylphosphotransferase</fullName>
    </submittedName>
</protein>
<sequence>MYNNMKHTISTADRCTAYLLPIFLLVIDYIAIICAEQSAFVFRNCLLPNGGVLHISWLNFWLVFPLMYLLFINIEQLYSRRAQFWQVIQKIFHASIYAVIAIIIVLYIGQITASTSRLFIALLLVFTFIYLTIFRYITKKILEHFQLMQIPVLIIGAGKTAELLVQGISSDAGMGYKIIGLLEDNHVKDGILQKFPVLGKFADVENVIKETRVQHVFIAAPGLEQVKLTQIIYKVQPLVKNMGIIPNLVGVPMGGIEVESLFNEKLMLLRLRNNLARPLNRYLKAIFDFIVTLVGTLAISPILVFIALWIYKDSPGPVIFKHIRIGKNGKEFPCYKFRSMCIDAKEKLEKLLDTDPEVRAEWEKDFKLKNDPRITKSGAFLRKTSLDELPQIFNVLKGEMSLVGPRPIIKAEMERYGEYINDYLMVKPGITGMWQVSGRNDIDYTERVLLDSWYVRNWSIWIDLVMLFKTIAVVLFRKGAY</sequence>
<feature type="transmembrane region" description="Helical" evidence="9">
    <location>
        <begin position="118"/>
        <end position="138"/>
    </location>
</feature>
<dbReference type="STRING" id="1262914.BN533_01676"/>
<evidence type="ECO:0000256" key="5">
    <source>
        <dbReference type="ARBA" id="ARBA00022679"/>
    </source>
</evidence>
<evidence type="ECO:0000259" key="10">
    <source>
        <dbReference type="Pfam" id="PF02397"/>
    </source>
</evidence>
<evidence type="ECO:0000256" key="9">
    <source>
        <dbReference type="SAM" id="Phobius"/>
    </source>
</evidence>
<keyword evidence="6 9" id="KW-0812">Transmembrane</keyword>
<reference evidence="11" key="1">
    <citation type="submission" date="2012-11" db="EMBL/GenBank/DDBJ databases">
        <title>Dependencies among metagenomic species, viruses, plasmids and units of genetic variation.</title>
        <authorList>
            <person name="Nielsen H.B."/>
            <person name="Almeida M."/>
            <person name="Juncker A.S."/>
            <person name="Rasmussen S."/>
            <person name="Li J."/>
            <person name="Sunagawa S."/>
            <person name="Plichta D."/>
            <person name="Gautier L."/>
            <person name="Le Chatelier E."/>
            <person name="Peletier E."/>
            <person name="Bonde I."/>
            <person name="Nielsen T."/>
            <person name="Manichanh C."/>
            <person name="Arumugam M."/>
            <person name="Batto J."/>
            <person name="Santos M.B.Q.D."/>
            <person name="Blom N."/>
            <person name="Borruel N."/>
            <person name="Burgdorf K.S."/>
            <person name="Boumezbeur F."/>
            <person name="Casellas F."/>
            <person name="Dore J."/>
            <person name="Guarner F."/>
            <person name="Hansen T."/>
            <person name="Hildebrand F."/>
            <person name="Kaas R.S."/>
            <person name="Kennedy S."/>
            <person name="Kristiansen K."/>
            <person name="Kultima J.R."/>
            <person name="Leonard P."/>
            <person name="Levenez F."/>
            <person name="Lund O."/>
            <person name="Moumen B."/>
            <person name="Le Paslier D."/>
            <person name="Pons N."/>
            <person name="Pedersen O."/>
            <person name="Prifti E."/>
            <person name="Qin J."/>
            <person name="Raes J."/>
            <person name="Tap J."/>
            <person name="Tims S."/>
            <person name="Ussery D.W."/>
            <person name="Yamada T."/>
            <person name="MetaHit consortium"/>
            <person name="Renault P."/>
            <person name="Sicheritz-Ponten T."/>
            <person name="Bork P."/>
            <person name="Wang J."/>
            <person name="Brunak S."/>
            <person name="Ehrlich S.D."/>
        </authorList>
    </citation>
    <scope>NUCLEOTIDE SEQUENCE [LARGE SCALE GENOMIC DNA]</scope>
</reference>
<dbReference type="AlphaFoldDB" id="R6IBK4"/>
<dbReference type="EMBL" id="CBDS010000087">
    <property type="protein sequence ID" value="CDB46620.1"/>
    <property type="molecule type" value="Genomic_DNA"/>
</dbReference>
<evidence type="ECO:0000256" key="6">
    <source>
        <dbReference type="ARBA" id="ARBA00022692"/>
    </source>
</evidence>
<feature type="transmembrane region" description="Helical" evidence="9">
    <location>
        <begin position="51"/>
        <end position="71"/>
    </location>
</feature>
<dbReference type="PANTHER" id="PTHR30576:SF4">
    <property type="entry name" value="UNDECAPRENYL-PHOSPHATE GALACTOSE PHOSPHOTRANSFERASE"/>
    <property type="match status" value="1"/>
</dbReference>
<dbReference type="Gene3D" id="3.40.50.720">
    <property type="entry name" value="NAD(P)-binding Rossmann-like Domain"/>
    <property type="match status" value="1"/>
</dbReference>
<evidence type="ECO:0000256" key="4">
    <source>
        <dbReference type="ARBA" id="ARBA00022475"/>
    </source>
</evidence>
<dbReference type="RefSeq" id="WP_021718576.1">
    <property type="nucleotide sequence ID" value="NZ_DAWEBZ010000014.1"/>
</dbReference>
<accession>R6IBK4</accession>
<dbReference type="NCBIfam" id="TIGR03025">
    <property type="entry name" value="EPS_sugtrans"/>
    <property type="match status" value="1"/>
</dbReference>
<evidence type="ECO:0000256" key="2">
    <source>
        <dbReference type="ARBA" id="ARBA00004236"/>
    </source>
</evidence>
<dbReference type="Pfam" id="PF13727">
    <property type="entry name" value="CoA_binding_3"/>
    <property type="match status" value="1"/>
</dbReference>
<gene>
    <name evidence="11" type="ORF">BN533_01676</name>
</gene>
<comment type="caution">
    <text evidence="11">The sequence shown here is derived from an EMBL/GenBank/DDBJ whole genome shotgun (WGS) entry which is preliminary data.</text>
</comment>
<dbReference type="eggNOG" id="COG1086">
    <property type="taxonomic scope" value="Bacteria"/>
</dbReference>
<dbReference type="Pfam" id="PF02397">
    <property type="entry name" value="Bac_transf"/>
    <property type="match status" value="1"/>
</dbReference>
<feature type="transmembrane region" description="Helical" evidence="9">
    <location>
        <begin position="91"/>
        <end position="112"/>
    </location>
</feature>
<dbReference type="NCBIfam" id="TIGR03022">
    <property type="entry name" value="WbaP_sugtrans"/>
    <property type="match status" value="1"/>
</dbReference>
<dbReference type="GO" id="GO:0005886">
    <property type="term" value="C:plasma membrane"/>
    <property type="evidence" value="ECO:0007669"/>
    <property type="project" value="UniProtKB-SubCell"/>
</dbReference>
<dbReference type="InterPro" id="IPR017475">
    <property type="entry name" value="EPS_sugar_tfrase"/>
</dbReference>
<dbReference type="InterPro" id="IPR003362">
    <property type="entry name" value="Bact_transf"/>
</dbReference>